<sequence>MSDNDALYDVCERTKNPEHASVDDVVELILERAQHPRTEHRDAHLDEMMATVVDRYGTDPIRTIVHRVLVDGTPFRTAIHDLEMSNVDGVRVGTTAGQFLDELNAQNDS</sequence>
<proteinExistence type="predicted"/>
<evidence type="ECO:0000313" key="2">
    <source>
        <dbReference type="EMBL" id="TQQ78566.1"/>
    </source>
</evidence>
<keyword evidence="3" id="KW-1185">Reference proteome</keyword>
<dbReference type="Proteomes" id="UP000705823">
    <property type="component" value="Unassembled WGS sequence"/>
</dbReference>
<comment type="caution">
    <text evidence="2">The sequence shown here is derived from an EMBL/GenBank/DDBJ whole genome shotgun (WGS) entry which is preliminary data.</text>
</comment>
<dbReference type="InterPro" id="IPR058471">
    <property type="entry name" value="DUF8158"/>
</dbReference>
<dbReference type="OrthoDB" id="191541at2157"/>
<dbReference type="EMBL" id="RKLU01000012">
    <property type="protein sequence ID" value="TQQ78566.1"/>
    <property type="molecule type" value="Genomic_DNA"/>
</dbReference>
<feature type="domain" description="DUF8158" evidence="1">
    <location>
        <begin position="1"/>
        <end position="108"/>
    </location>
</feature>
<dbReference type="RefSeq" id="WP_142980768.1">
    <property type="nucleotide sequence ID" value="NZ_RKLU01000012.1"/>
</dbReference>
<gene>
    <name evidence="2" type="ORF">EGH24_14155</name>
</gene>
<name>A0A8J8P5G6_9EURY</name>
<dbReference type="AlphaFoldDB" id="A0A8J8P5G6"/>
<reference evidence="2" key="1">
    <citation type="submission" date="2019-02" db="EMBL/GenBank/DDBJ databases">
        <title>Halonotius sp. a new haloarchaeum isolated from saline soil.</title>
        <authorList>
            <person name="Duran-Viseras A."/>
            <person name="Sanchez-Porro C."/>
            <person name="Ventosa A."/>
        </authorList>
    </citation>
    <scope>NUCLEOTIDE SEQUENCE</scope>
    <source>
        <strain evidence="2">F15B</strain>
    </source>
</reference>
<protein>
    <recommendedName>
        <fullName evidence="1">DUF8158 domain-containing protein</fullName>
    </recommendedName>
</protein>
<dbReference type="Pfam" id="PF26488">
    <property type="entry name" value="DUF8158"/>
    <property type="match status" value="1"/>
</dbReference>
<organism evidence="2 3">
    <name type="scientific">Halonotius terrestris</name>
    <dbReference type="NCBI Taxonomy" id="2487750"/>
    <lineage>
        <taxon>Archaea</taxon>
        <taxon>Methanobacteriati</taxon>
        <taxon>Methanobacteriota</taxon>
        <taxon>Stenosarchaea group</taxon>
        <taxon>Halobacteria</taxon>
        <taxon>Halobacteriales</taxon>
        <taxon>Haloferacaceae</taxon>
        <taxon>Halonotius</taxon>
    </lineage>
</organism>
<accession>A0A8J8P5G6</accession>
<evidence type="ECO:0000313" key="3">
    <source>
        <dbReference type="Proteomes" id="UP000705823"/>
    </source>
</evidence>
<evidence type="ECO:0000259" key="1">
    <source>
        <dbReference type="Pfam" id="PF26488"/>
    </source>
</evidence>